<organism evidence="1 2">
    <name type="scientific">Kordia aestuariivivens</name>
    <dbReference type="NCBI Taxonomy" id="2759037"/>
    <lineage>
        <taxon>Bacteria</taxon>
        <taxon>Pseudomonadati</taxon>
        <taxon>Bacteroidota</taxon>
        <taxon>Flavobacteriia</taxon>
        <taxon>Flavobacteriales</taxon>
        <taxon>Flavobacteriaceae</taxon>
        <taxon>Kordia</taxon>
    </lineage>
</organism>
<sequence length="73" mass="8743">MYIRRSIQDYYIKFCESKISSEDLENYLSTMDTEIKVATLEVEFLDGYWDICDGDFEQQSRISSYVIIHRIVE</sequence>
<evidence type="ECO:0000313" key="1">
    <source>
        <dbReference type="EMBL" id="MBC8756458.1"/>
    </source>
</evidence>
<dbReference type="RefSeq" id="WP_187563493.1">
    <property type="nucleotide sequence ID" value="NZ_JACGWS010000011.1"/>
</dbReference>
<name>A0ABR7QDG0_9FLAO</name>
<reference evidence="1 2" key="1">
    <citation type="submission" date="2020-07" db="EMBL/GenBank/DDBJ databases">
        <title>Description of Kordia aestuariivivens sp. nov., isolated from a tidal flat.</title>
        <authorList>
            <person name="Park S."/>
            <person name="Yoon J.-H."/>
        </authorList>
    </citation>
    <scope>NUCLEOTIDE SEQUENCE [LARGE SCALE GENOMIC DNA]</scope>
    <source>
        <strain evidence="1 2">YSTF-M3</strain>
    </source>
</reference>
<dbReference type="EMBL" id="JACGWS010000011">
    <property type="protein sequence ID" value="MBC8756458.1"/>
    <property type="molecule type" value="Genomic_DNA"/>
</dbReference>
<dbReference type="Proteomes" id="UP000619238">
    <property type="component" value="Unassembled WGS sequence"/>
</dbReference>
<keyword evidence="2" id="KW-1185">Reference proteome</keyword>
<gene>
    <name evidence="1" type="ORF">H2O64_17420</name>
</gene>
<proteinExistence type="predicted"/>
<comment type="caution">
    <text evidence="1">The sequence shown here is derived from an EMBL/GenBank/DDBJ whole genome shotgun (WGS) entry which is preliminary data.</text>
</comment>
<protein>
    <submittedName>
        <fullName evidence="1">Uncharacterized protein</fullName>
    </submittedName>
</protein>
<accession>A0ABR7QDG0</accession>
<evidence type="ECO:0000313" key="2">
    <source>
        <dbReference type="Proteomes" id="UP000619238"/>
    </source>
</evidence>